<gene>
    <name evidence="1" type="ORF">HINF_LOCUS5053</name>
</gene>
<dbReference type="EMBL" id="CAXDID020000009">
    <property type="protein sequence ID" value="CAL5978906.1"/>
    <property type="molecule type" value="Genomic_DNA"/>
</dbReference>
<comment type="caution">
    <text evidence="1">The sequence shown here is derived from an EMBL/GenBank/DDBJ whole genome shotgun (WGS) entry which is preliminary data.</text>
</comment>
<dbReference type="Proteomes" id="UP001642409">
    <property type="component" value="Unassembled WGS sequence"/>
</dbReference>
<proteinExistence type="predicted"/>
<evidence type="ECO:0000313" key="1">
    <source>
        <dbReference type="EMBL" id="CAL5978906.1"/>
    </source>
</evidence>
<name>A0ABP1GSV9_9EUKA</name>
<reference evidence="1 2" key="1">
    <citation type="submission" date="2024-07" db="EMBL/GenBank/DDBJ databases">
        <authorList>
            <person name="Akdeniz Z."/>
        </authorList>
    </citation>
    <scope>NUCLEOTIDE SEQUENCE [LARGE SCALE GENOMIC DNA]</scope>
</reference>
<keyword evidence="2" id="KW-1185">Reference proteome</keyword>
<organism evidence="1 2">
    <name type="scientific">Hexamita inflata</name>
    <dbReference type="NCBI Taxonomy" id="28002"/>
    <lineage>
        <taxon>Eukaryota</taxon>
        <taxon>Metamonada</taxon>
        <taxon>Diplomonadida</taxon>
        <taxon>Hexamitidae</taxon>
        <taxon>Hexamitinae</taxon>
        <taxon>Hexamita</taxon>
    </lineage>
</organism>
<accession>A0ABP1GSV9</accession>
<sequence>MDITQQYWPLQSDVIHEFQFSLFSGSVPYPIWSWIPESQMGNASAAARSKQIAKLSMEGETLFYMEQNDVKLSRKIVEKVFHPSNKSADIIIVSAQMYLPSFSQKDMQQFMIQNNLTDFIPSRDYVTVDHLNFESFQSIKPPCEMRCCDVPSLILSSQERVTISLTAALNVDAIAQTISGLPIVLNTVQSTLRRGVIWLRNCLRHSNTTEVRRILSSKINQIIESACICSKSQTSEFKPVDVFTPEIHFENAKRTFSTLPESLPLHQSKIDQIPLINDLFSRSCESFDPNKPLTCESGTLLNYKLNYFKDKLDSKYEPLQKPAKRVQSSSELKEFSVIQQNQELPLTIWNHSTKFVDNLYRISKESKYTTEDVYIKEEELLASYHNIQFTDQQIQQALKNIYNKNIIDKILSGFYANQFRAVIIGPPHICNLLARSLSVLLPPYCRSKIIYAQEPENISCYFCDTDEFKAKLRLPMSEKELKTVKKYGKHINIVKPRNKNPDEVMQSIGSSCMEDMDADAERNTFTTKHCCRHCGKFRHMPSLVSGALIQCVSGTDDSFHILDYFLQLEKVSCIVNLCAPEELVVENFGFSRVFQSIQQQIMKFQIRGENSFLYGVLKTYKLHAQLVDQGVFEIFKQPVRVFNQLQLLNSLQQNMAQYLAEVAIGHSLVQLNRSQKAGEYIDVDTVYFKKNKNPFLKLNEQPDFDFVLFSSSDKIISFDRLKNGAICFNSQFLNQEKENLGSFYSNQLLKLMDCPVVKLREIKYTEVFYRYLIEYFVSEVIELLEMQEVLSVSTMNV</sequence>
<evidence type="ECO:0000313" key="2">
    <source>
        <dbReference type="Proteomes" id="UP001642409"/>
    </source>
</evidence>
<protein>
    <submittedName>
        <fullName evidence="1">Uncharacterized protein</fullName>
    </submittedName>
</protein>